<feature type="domain" description="Cyclophilin-like" evidence="2">
    <location>
        <begin position="55"/>
        <end position="133"/>
    </location>
</feature>
<evidence type="ECO:0000313" key="4">
    <source>
        <dbReference type="Proteomes" id="UP000029109"/>
    </source>
</evidence>
<dbReference type="Gene3D" id="2.40.100.20">
    <property type="match status" value="1"/>
</dbReference>
<keyword evidence="1" id="KW-0732">Signal</keyword>
<organism evidence="3 4">
    <name type="scientific">Bifidobacterium pullorum</name>
    <dbReference type="NCBI Taxonomy" id="78448"/>
    <lineage>
        <taxon>Bacteria</taxon>
        <taxon>Bacillati</taxon>
        <taxon>Actinomycetota</taxon>
        <taxon>Actinomycetes</taxon>
        <taxon>Bifidobacteriales</taxon>
        <taxon>Bifidobacteriaceae</taxon>
        <taxon>Bifidobacterium</taxon>
    </lineage>
</organism>
<protein>
    <recommendedName>
        <fullName evidence="2">Cyclophilin-like domain-containing protein</fullName>
    </recommendedName>
</protein>
<evidence type="ECO:0000313" key="3">
    <source>
        <dbReference type="EMBL" id="KFI84757.1"/>
    </source>
</evidence>
<dbReference type="SUPFAM" id="SSF50891">
    <property type="entry name" value="Cyclophilin-like"/>
    <property type="match status" value="1"/>
</dbReference>
<feature type="chain" id="PRO_5039422982" description="Cyclophilin-like domain-containing protein" evidence="1">
    <location>
        <begin position="24"/>
        <end position="194"/>
    </location>
</feature>
<name>A0A7V8KRV6_9BIFI</name>
<feature type="signal peptide" evidence="1">
    <location>
        <begin position="1"/>
        <end position="23"/>
    </location>
</feature>
<evidence type="ECO:0000256" key="1">
    <source>
        <dbReference type="SAM" id="SignalP"/>
    </source>
</evidence>
<evidence type="ECO:0000259" key="2">
    <source>
        <dbReference type="Pfam" id="PF18050"/>
    </source>
</evidence>
<reference evidence="3 4" key="1">
    <citation type="submission" date="2014-03" db="EMBL/GenBank/DDBJ databases">
        <title>Genomics of Bifidobacteria.</title>
        <authorList>
            <person name="Ventura M."/>
            <person name="Milani C."/>
            <person name="Lugli G.A."/>
        </authorList>
    </citation>
    <scope>NUCLEOTIDE SEQUENCE [LARGE SCALE GENOMIC DNA]</scope>
    <source>
        <strain evidence="3 4">LMG 21816</strain>
    </source>
</reference>
<dbReference type="Pfam" id="PF18050">
    <property type="entry name" value="Cyclophil_like2"/>
    <property type="match status" value="1"/>
</dbReference>
<dbReference type="InterPro" id="IPR029000">
    <property type="entry name" value="Cyclophilin-like_dom_sf"/>
</dbReference>
<dbReference type="EMBL" id="JGZJ01000001">
    <property type="protein sequence ID" value="KFI84757.1"/>
    <property type="molecule type" value="Genomic_DNA"/>
</dbReference>
<sequence length="194" mass="20873">MTGLAATARTIAAMTAAATLALAASCAPTPSDSPAAGDGHTIEQDTDMTTIDIDIDIHGTTFTAQLEDNATARAFLDLLPTTLTMDELNGNEKYHYLDSSLPSEPQRVGTIHAGDIMLYGSDCIVLFYQTFRTPVFLHAHRLDRRPQAAGRRARFRCGIGDVHAGACGMRQASACRQTTKQRRPDGIATYTDEA</sequence>
<comment type="caution">
    <text evidence="3">The sequence shown here is derived from an EMBL/GenBank/DDBJ whole genome shotgun (WGS) entry which is preliminary data.</text>
</comment>
<dbReference type="InterPro" id="IPR041183">
    <property type="entry name" value="Cyclophilin-like"/>
</dbReference>
<gene>
    <name evidence="3" type="ORF">BPULL_0250</name>
</gene>
<accession>A0A7V8KRV6</accession>
<dbReference type="AlphaFoldDB" id="A0A7V8KRV6"/>
<proteinExistence type="predicted"/>
<dbReference type="Proteomes" id="UP000029109">
    <property type="component" value="Unassembled WGS sequence"/>
</dbReference>